<feature type="non-terminal residue" evidence="1">
    <location>
        <position position="1"/>
    </location>
</feature>
<dbReference type="AlphaFoldDB" id="A0AAV5TI08"/>
<evidence type="ECO:0000313" key="2">
    <source>
        <dbReference type="Proteomes" id="UP001432027"/>
    </source>
</evidence>
<feature type="non-terminal residue" evidence="1">
    <location>
        <position position="122"/>
    </location>
</feature>
<reference evidence="1" key="1">
    <citation type="submission" date="2023-10" db="EMBL/GenBank/DDBJ databases">
        <title>Genome assembly of Pristionchus species.</title>
        <authorList>
            <person name="Yoshida K."/>
            <person name="Sommer R.J."/>
        </authorList>
    </citation>
    <scope>NUCLEOTIDE SEQUENCE</scope>
    <source>
        <strain evidence="1">RS0144</strain>
    </source>
</reference>
<evidence type="ECO:0000313" key="1">
    <source>
        <dbReference type="EMBL" id="GMS93864.1"/>
    </source>
</evidence>
<protein>
    <submittedName>
        <fullName evidence="1">Uncharacterized protein</fullName>
    </submittedName>
</protein>
<keyword evidence="2" id="KW-1185">Reference proteome</keyword>
<proteinExistence type="predicted"/>
<dbReference type="Proteomes" id="UP001432027">
    <property type="component" value="Unassembled WGS sequence"/>
</dbReference>
<comment type="caution">
    <text evidence="1">The sequence shown here is derived from an EMBL/GenBank/DDBJ whole genome shotgun (WGS) entry which is preliminary data.</text>
</comment>
<name>A0AAV5TI08_9BILA</name>
<accession>A0AAV5TI08</accession>
<dbReference type="EMBL" id="BTSX01000004">
    <property type="protein sequence ID" value="GMS93864.1"/>
    <property type="molecule type" value="Genomic_DNA"/>
</dbReference>
<sequence length="122" mass="13689">YRAVTEDGDRITLDNDPTNVITFDPTKNLWHFSYTTNPEYKNVWIVAASCATAVPSMALFPTRPGAMSSTSLLECCNTPFSRLHSIVLVSLSPFQISIRCRAGLWVFHWRDSDGWSLKNASC</sequence>
<organism evidence="1 2">
    <name type="scientific">Pristionchus entomophagus</name>
    <dbReference type="NCBI Taxonomy" id="358040"/>
    <lineage>
        <taxon>Eukaryota</taxon>
        <taxon>Metazoa</taxon>
        <taxon>Ecdysozoa</taxon>
        <taxon>Nematoda</taxon>
        <taxon>Chromadorea</taxon>
        <taxon>Rhabditida</taxon>
        <taxon>Rhabditina</taxon>
        <taxon>Diplogasteromorpha</taxon>
        <taxon>Diplogasteroidea</taxon>
        <taxon>Neodiplogasteridae</taxon>
        <taxon>Pristionchus</taxon>
    </lineage>
</organism>
<gene>
    <name evidence="1" type="ORF">PENTCL1PPCAC_16039</name>
</gene>